<organism evidence="1 2">
    <name type="scientific">Methylobacterium aerolatum</name>
    <dbReference type="NCBI Taxonomy" id="418708"/>
    <lineage>
        <taxon>Bacteria</taxon>
        <taxon>Pseudomonadati</taxon>
        <taxon>Pseudomonadota</taxon>
        <taxon>Alphaproteobacteria</taxon>
        <taxon>Hyphomicrobiales</taxon>
        <taxon>Methylobacteriaceae</taxon>
        <taxon>Methylobacterium</taxon>
    </lineage>
</organism>
<protein>
    <submittedName>
        <fullName evidence="1">Uncharacterized protein</fullName>
    </submittedName>
</protein>
<evidence type="ECO:0000313" key="2">
    <source>
        <dbReference type="Proteomes" id="UP001231124"/>
    </source>
</evidence>
<name>A0ABU0I0G3_9HYPH</name>
<proteinExistence type="predicted"/>
<gene>
    <name evidence="1" type="ORF">QO012_002589</name>
</gene>
<evidence type="ECO:0000313" key="1">
    <source>
        <dbReference type="EMBL" id="MDQ0448084.1"/>
    </source>
</evidence>
<comment type="caution">
    <text evidence="1">The sequence shown here is derived from an EMBL/GenBank/DDBJ whole genome shotgun (WGS) entry which is preliminary data.</text>
</comment>
<dbReference type="EMBL" id="JAUSVP010000006">
    <property type="protein sequence ID" value="MDQ0448084.1"/>
    <property type="molecule type" value="Genomic_DNA"/>
</dbReference>
<sequence>MLTAILGVVLLLFALDMSGVAFGWITRKISR</sequence>
<keyword evidence="2" id="KW-1185">Reference proteome</keyword>
<dbReference type="Proteomes" id="UP001231124">
    <property type="component" value="Unassembled WGS sequence"/>
</dbReference>
<accession>A0ABU0I0G3</accession>
<reference evidence="1 2" key="1">
    <citation type="submission" date="2023-07" db="EMBL/GenBank/DDBJ databases">
        <title>Genomic Encyclopedia of Type Strains, Phase IV (KMG-IV): sequencing the most valuable type-strain genomes for metagenomic binning, comparative biology and taxonomic classification.</title>
        <authorList>
            <person name="Goeker M."/>
        </authorList>
    </citation>
    <scope>NUCLEOTIDE SEQUENCE [LARGE SCALE GENOMIC DNA]</scope>
    <source>
        <strain evidence="1 2">DSM 19013</strain>
    </source>
</reference>